<evidence type="ECO:0000256" key="7">
    <source>
        <dbReference type="PIRNR" id="PIRNR016636"/>
    </source>
</evidence>
<dbReference type="GO" id="GO:0005886">
    <property type="term" value="C:plasma membrane"/>
    <property type="evidence" value="ECO:0007669"/>
    <property type="project" value="UniProtKB-SubCell"/>
</dbReference>
<evidence type="ECO:0000256" key="4">
    <source>
        <dbReference type="ARBA" id="ARBA00022692"/>
    </source>
</evidence>
<comment type="caution">
    <text evidence="9">The sequence shown here is derived from an EMBL/GenBank/DDBJ whole genome shotgun (WGS) entry which is preliminary data.</text>
</comment>
<evidence type="ECO:0000256" key="2">
    <source>
        <dbReference type="ARBA" id="ARBA00010323"/>
    </source>
</evidence>
<keyword evidence="3 7" id="KW-1003">Cell membrane</keyword>
<protein>
    <submittedName>
        <fullName evidence="9">MBOAT family protein</fullName>
    </submittedName>
</protein>
<reference evidence="9 10" key="1">
    <citation type="submission" date="2020-04" db="EMBL/GenBank/DDBJ databases">
        <title>Flammeovirgaceae bacterium KN852 isolated from deep sea.</title>
        <authorList>
            <person name="Zhang D.-C."/>
        </authorList>
    </citation>
    <scope>NUCLEOTIDE SEQUENCE [LARGE SCALE GENOMIC DNA]</scope>
    <source>
        <strain evidence="9 10">KN852</strain>
    </source>
</reference>
<evidence type="ECO:0000256" key="1">
    <source>
        <dbReference type="ARBA" id="ARBA00004651"/>
    </source>
</evidence>
<name>A0A848IVL9_9BACT</name>
<evidence type="ECO:0000256" key="6">
    <source>
        <dbReference type="ARBA" id="ARBA00023136"/>
    </source>
</evidence>
<evidence type="ECO:0000256" key="8">
    <source>
        <dbReference type="SAM" id="Phobius"/>
    </source>
</evidence>
<dbReference type="PIRSF" id="PIRSF500217">
    <property type="entry name" value="AlgI"/>
    <property type="match status" value="1"/>
</dbReference>
<dbReference type="Proteomes" id="UP000559010">
    <property type="component" value="Unassembled WGS sequence"/>
</dbReference>
<comment type="subcellular location">
    <subcellularLocation>
        <location evidence="1">Cell membrane</location>
        <topology evidence="1">Multi-pass membrane protein</topology>
    </subcellularLocation>
</comment>
<dbReference type="AlphaFoldDB" id="A0A848IVL9"/>
<dbReference type="GO" id="GO:0042121">
    <property type="term" value="P:alginic acid biosynthetic process"/>
    <property type="evidence" value="ECO:0007669"/>
    <property type="project" value="InterPro"/>
</dbReference>
<dbReference type="RefSeq" id="WP_169677837.1">
    <property type="nucleotide sequence ID" value="NZ_JABBNU010000001.1"/>
</dbReference>
<keyword evidence="6 7" id="KW-0472">Membrane</keyword>
<feature type="transmembrane region" description="Helical" evidence="8">
    <location>
        <begin position="7"/>
        <end position="26"/>
    </location>
</feature>
<feature type="transmembrane region" description="Helical" evidence="8">
    <location>
        <begin position="46"/>
        <end position="64"/>
    </location>
</feature>
<evidence type="ECO:0000313" key="10">
    <source>
        <dbReference type="Proteomes" id="UP000559010"/>
    </source>
</evidence>
<keyword evidence="7" id="KW-0012">Acyltransferase</keyword>
<dbReference type="GO" id="GO:0016746">
    <property type="term" value="F:acyltransferase activity"/>
    <property type="evidence" value="ECO:0007669"/>
    <property type="project" value="UniProtKB-KW"/>
</dbReference>
<feature type="transmembrane region" description="Helical" evidence="8">
    <location>
        <begin position="308"/>
        <end position="335"/>
    </location>
</feature>
<keyword evidence="5 8" id="KW-1133">Transmembrane helix</keyword>
<evidence type="ECO:0000256" key="5">
    <source>
        <dbReference type="ARBA" id="ARBA00022989"/>
    </source>
</evidence>
<dbReference type="InterPro" id="IPR024194">
    <property type="entry name" value="Ac/AlaTfrase_AlgI/DltB"/>
</dbReference>
<feature type="transmembrane region" description="Helical" evidence="8">
    <location>
        <begin position="444"/>
        <end position="464"/>
    </location>
</feature>
<dbReference type="EMBL" id="JABBNU010000001">
    <property type="protein sequence ID" value="NMM47228.1"/>
    <property type="molecule type" value="Genomic_DNA"/>
</dbReference>
<dbReference type="PANTHER" id="PTHR13285">
    <property type="entry name" value="ACYLTRANSFERASE"/>
    <property type="match status" value="1"/>
</dbReference>
<keyword evidence="10" id="KW-1185">Reference proteome</keyword>
<evidence type="ECO:0000313" key="9">
    <source>
        <dbReference type="EMBL" id="NMM47228.1"/>
    </source>
</evidence>
<feature type="transmembrane region" description="Helical" evidence="8">
    <location>
        <begin position="410"/>
        <end position="432"/>
    </location>
</feature>
<evidence type="ECO:0000256" key="3">
    <source>
        <dbReference type="ARBA" id="ARBA00022475"/>
    </source>
</evidence>
<dbReference type="InterPro" id="IPR051085">
    <property type="entry name" value="MB_O-acyltransferase"/>
</dbReference>
<dbReference type="PIRSF" id="PIRSF016636">
    <property type="entry name" value="AlgI_DltB"/>
    <property type="match status" value="1"/>
</dbReference>
<keyword evidence="7" id="KW-0808">Transferase</keyword>
<keyword evidence="4 8" id="KW-0812">Transmembrane</keyword>
<accession>A0A848IVL9</accession>
<feature type="transmembrane region" description="Helical" evidence="8">
    <location>
        <begin position="76"/>
        <end position="94"/>
    </location>
</feature>
<gene>
    <name evidence="9" type="ORF">HH304_02380</name>
</gene>
<dbReference type="PANTHER" id="PTHR13285:SF18">
    <property type="entry name" value="PROTEIN-CYSTEINE N-PALMITOYLTRANSFERASE RASP"/>
    <property type="match status" value="1"/>
</dbReference>
<comment type="similarity">
    <text evidence="2 7">Belongs to the membrane-bound acyltransferase family.</text>
</comment>
<sequence length="474" mass="55687">MLFNSIHFLIFFPVVVSLFFMLPKAVKWVLLLVASYYFYMMWKWEYIGLIILSTFVDYFVAMAIESSANERKRKLLLFISLAVNLGLLFYFKYYNFFLDNINLAFSAFGSSYSLPYADVILPVGISFYTFQTLSYTIEVFMKRTHAEKNFGIFALYVSFFPQLVAGPIERPQNLLGQLRELKGFKYENIVLGLRQMLWGMFKKVVVADRLAFFVNLVYDNPDQFHGPWPIIATIFFTFQIYCDFSGYSDIAIGAARIINVDLMTNFRTPYFSKSIKEFWARWHISLSTWFRDYVYIPLGGNRVSMFRWIFNLFVTFVVSGIWHGAAWTFVIWGLIHGLAVSIESYHSAKPLFSFKFPSGVQRTYTILLVMFAWIFFRASGFNEAIDIINNMLNWKANIVGEIKRIETKDLYNMAIGFPLIIMLLSFELLMQWKKGIEIFNRHRWIRWSGYILLLIIIALFGVFVDPSDFIYFQF</sequence>
<dbReference type="InterPro" id="IPR028362">
    <property type="entry name" value="AlgI"/>
</dbReference>
<feature type="transmembrane region" description="Helical" evidence="8">
    <location>
        <begin position="356"/>
        <end position="376"/>
    </location>
</feature>
<proteinExistence type="inferred from homology"/>
<dbReference type="Pfam" id="PF03062">
    <property type="entry name" value="MBOAT"/>
    <property type="match status" value="1"/>
</dbReference>
<dbReference type="InterPro" id="IPR004299">
    <property type="entry name" value="MBOAT_fam"/>
</dbReference>
<organism evidence="9 10">
    <name type="scientific">Marinigracilibium pacificum</name>
    <dbReference type="NCBI Taxonomy" id="2729599"/>
    <lineage>
        <taxon>Bacteria</taxon>
        <taxon>Pseudomonadati</taxon>
        <taxon>Bacteroidota</taxon>
        <taxon>Cytophagia</taxon>
        <taxon>Cytophagales</taxon>
        <taxon>Flammeovirgaceae</taxon>
        <taxon>Marinigracilibium</taxon>
    </lineage>
</organism>
<feature type="transmembrane region" description="Helical" evidence="8">
    <location>
        <begin position="114"/>
        <end position="137"/>
    </location>
</feature>